<dbReference type="Proteomes" id="UP000023758">
    <property type="component" value="Unassembled WGS sequence"/>
</dbReference>
<organism evidence="1">
    <name type="scientific">Trichophyton rubrum CBS 288.86</name>
    <dbReference type="NCBI Taxonomy" id="1215330"/>
    <lineage>
        <taxon>Eukaryota</taxon>
        <taxon>Fungi</taxon>
        <taxon>Dikarya</taxon>
        <taxon>Ascomycota</taxon>
        <taxon>Pezizomycotina</taxon>
        <taxon>Eurotiomycetes</taxon>
        <taxon>Eurotiomycetidae</taxon>
        <taxon>Onygenales</taxon>
        <taxon>Arthrodermataceae</taxon>
        <taxon>Trichophyton</taxon>
    </lineage>
</organism>
<dbReference type="HOGENOM" id="CLU_2185829_0_0_1"/>
<proteinExistence type="predicted"/>
<gene>
    <name evidence="1" type="ORF">H103_05647</name>
</gene>
<reference evidence="1" key="1">
    <citation type="submission" date="2014-02" db="EMBL/GenBank/DDBJ databases">
        <title>The Genome Sequence of Trichophyton rubrum (morphotype fischeri) CBS 288.86.</title>
        <authorList>
            <consortium name="The Broad Institute Genomics Platform"/>
            <person name="Cuomo C.A."/>
            <person name="White T.C."/>
            <person name="Graser Y."/>
            <person name="Martinez-Rossi N."/>
            <person name="Heitman J."/>
            <person name="Young S.K."/>
            <person name="Zeng Q."/>
            <person name="Gargeya S."/>
            <person name="Abouelleil A."/>
            <person name="Alvarado L."/>
            <person name="Chapman S.B."/>
            <person name="Gainer-Dewar J."/>
            <person name="Goldberg J."/>
            <person name="Griggs A."/>
            <person name="Gujja S."/>
            <person name="Hansen M."/>
            <person name="Howarth C."/>
            <person name="Imamovic A."/>
            <person name="Larimer J."/>
            <person name="Martinez D."/>
            <person name="Murphy C."/>
            <person name="Pearson M.D."/>
            <person name="Persinoti G."/>
            <person name="Poon T."/>
            <person name="Priest M."/>
            <person name="Roberts A.D."/>
            <person name="Saif S."/>
            <person name="Shea T.D."/>
            <person name="Sykes S.N."/>
            <person name="Wortman J."/>
            <person name="Nusbaum C."/>
            <person name="Birren B."/>
        </authorList>
    </citation>
    <scope>NUCLEOTIDE SEQUENCE [LARGE SCALE GENOMIC DNA]</scope>
    <source>
        <strain evidence="1">CBS 288.86</strain>
    </source>
</reference>
<dbReference type="EMBL" id="KK207876">
    <property type="protein sequence ID" value="EZF50818.1"/>
    <property type="molecule type" value="Genomic_DNA"/>
</dbReference>
<accession>A0A022VYK1</accession>
<sequence length="109" mass="11768">MSSAASIGARCSSINSFNALCSSAVFSSISMPFLRYCLICSFAARFKSCLDFFRPVSSSPCPFWRISCILRWSSVVIALPSCRSASSDFSLSRSRTSCSAVEGMVCLNS</sequence>
<dbReference type="AlphaFoldDB" id="A0A022VYK1"/>
<protein>
    <submittedName>
        <fullName evidence="1">Uncharacterized protein</fullName>
    </submittedName>
</protein>
<evidence type="ECO:0000313" key="1">
    <source>
        <dbReference type="EMBL" id="EZF50818.1"/>
    </source>
</evidence>
<name>A0A022VYK1_TRIRU</name>